<dbReference type="EMBL" id="NMUH01000215">
    <property type="protein sequence ID" value="MQL74587.1"/>
    <property type="molecule type" value="Genomic_DNA"/>
</dbReference>
<evidence type="ECO:0000313" key="3">
    <source>
        <dbReference type="Proteomes" id="UP000652761"/>
    </source>
</evidence>
<comment type="caution">
    <text evidence="2">The sequence shown here is derived from an EMBL/GenBank/DDBJ whole genome shotgun (WGS) entry which is preliminary data.</text>
</comment>
<dbReference type="PANTHER" id="PTHR34676">
    <property type="entry name" value="DUF4219 DOMAIN-CONTAINING PROTEIN-RELATED"/>
    <property type="match status" value="1"/>
</dbReference>
<gene>
    <name evidence="2" type="ORF">Taro_006951</name>
</gene>
<organism evidence="2 3">
    <name type="scientific">Colocasia esculenta</name>
    <name type="common">Wild taro</name>
    <name type="synonym">Arum esculentum</name>
    <dbReference type="NCBI Taxonomy" id="4460"/>
    <lineage>
        <taxon>Eukaryota</taxon>
        <taxon>Viridiplantae</taxon>
        <taxon>Streptophyta</taxon>
        <taxon>Embryophyta</taxon>
        <taxon>Tracheophyta</taxon>
        <taxon>Spermatophyta</taxon>
        <taxon>Magnoliopsida</taxon>
        <taxon>Liliopsida</taxon>
        <taxon>Araceae</taxon>
        <taxon>Aroideae</taxon>
        <taxon>Colocasieae</taxon>
        <taxon>Colocasia</taxon>
    </lineage>
</organism>
<sequence length="334" mass="37525">MNIMQFAIHPNEYSCVSMCSSAKGKWDNLKLIYEGTSEVKETKANILVSEYELFRMKPEETISEMFARFTTIMNGLKALGKDYTRSELVRKILRSLPPAWHTKATVIEDSKNMATLSLEELIGSFMAYELNMKRNEPEIMKGKGISLKAASVRQESNIDEDSDVDGEDDELAMLTKKMQNFLHKRKSFQSNSKNPVRRSFPQKGESSKENEVICYECKKLGHMRGVYRLSGWQVGQSDLSGRRGAPEGHVLVAVLVAVAIRFVSRRPTPSRSGGRRLKALAGSPFPFFGSFSFPSSSPRGKAFPSPAVGSWWRWRLVWSSGLASRSEKEAVMAS</sequence>
<evidence type="ECO:0000313" key="2">
    <source>
        <dbReference type="EMBL" id="MQL74587.1"/>
    </source>
</evidence>
<dbReference type="AlphaFoldDB" id="A0A843TXK2"/>
<dbReference type="Pfam" id="PF14223">
    <property type="entry name" value="Retrotran_gag_2"/>
    <property type="match status" value="1"/>
</dbReference>
<feature type="region of interest" description="Disordered" evidence="1">
    <location>
        <begin position="185"/>
        <end position="204"/>
    </location>
</feature>
<accession>A0A843TXK2</accession>
<dbReference type="Proteomes" id="UP000652761">
    <property type="component" value="Unassembled WGS sequence"/>
</dbReference>
<evidence type="ECO:0008006" key="4">
    <source>
        <dbReference type="Google" id="ProtNLM"/>
    </source>
</evidence>
<evidence type="ECO:0000256" key="1">
    <source>
        <dbReference type="SAM" id="MobiDB-lite"/>
    </source>
</evidence>
<dbReference type="PANTHER" id="PTHR34676:SF8">
    <property type="entry name" value="TRANSMEMBRANE PROTEIN"/>
    <property type="match status" value="1"/>
</dbReference>
<protein>
    <recommendedName>
        <fullName evidence="4">UBN2 domain-containing protein</fullName>
    </recommendedName>
</protein>
<name>A0A843TXK2_COLES</name>
<keyword evidence="3" id="KW-1185">Reference proteome</keyword>
<proteinExistence type="predicted"/>
<reference evidence="2" key="1">
    <citation type="submission" date="2017-07" db="EMBL/GenBank/DDBJ databases">
        <title>Taro Niue Genome Assembly and Annotation.</title>
        <authorList>
            <person name="Atibalentja N."/>
            <person name="Keating K."/>
            <person name="Fields C.J."/>
        </authorList>
    </citation>
    <scope>NUCLEOTIDE SEQUENCE</scope>
    <source>
        <strain evidence="2">Niue_2</strain>
        <tissue evidence="2">Leaf</tissue>
    </source>
</reference>